<proteinExistence type="predicted"/>
<sequence length="274" mass="27699">MGAAHDQFLLSAVAPFYQPPNQIGMMRIKMKLYRRMSPVVIAAAMATAAIAVSGNATASPGSAAPADSMQYQGAIVGDSVVATVRNGEFVWDADTETVSLHNSSGVTMDSTPTAYVLDGQRYPIATQISDDGHTLRLTPQLPANTGGPAVRSVASPLENQLAMNDLINSVGFGLSTGTLVGTIVGAVVGVGAGLAVAGASCLVLSIGCVLTVAPLMTMMGAAGGVIGLALGGAPGLLQGVWNYYTTMQAAPGQSKYASQLPGLKPAPEHQGAGQ</sequence>
<evidence type="ECO:0000313" key="3">
    <source>
        <dbReference type="EMBL" id="MBU3062450.1"/>
    </source>
</evidence>
<feature type="transmembrane region" description="Helical" evidence="1">
    <location>
        <begin position="221"/>
        <end position="244"/>
    </location>
</feature>
<name>A0ABS6AWL3_9NOCA</name>
<dbReference type="InterPro" id="IPR058333">
    <property type="entry name" value="DUF8020"/>
</dbReference>
<keyword evidence="1" id="KW-0472">Membrane</keyword>
<keyword evidence="4" id="KW-1185">Reference proteome</keyword>
<evidence type="ECO:0000313" key="4">
    <source>
        <dbReference type="Proteomes" id="UP000733379"/>
    </source>
</evidence>
<dbReference type="EMBL" id="JAHKNI010000003">
    <property type="protein sequence ID" value="MBU3062450.1"/>
    <property type="molecule type" value="Genomic_DNA"/>
</dbReference>
<feature type="domain" description="DUF8020" evidence="2">
    <location>
        <begin position="70"/>
        <end position="140"/>
    </location>
</feature>
<gene>
    <name evidence="3" type="ORF">KO481_13070</name>
</gene>
<evidence type="ECO:0000256" key="1">
    <source>
        <dbReference type="SAM" id="Phobius"/>
    </source>
</evidence>
<keyword evidence="1" id="KW-1133">Transmembrane helix</keyword>
<feature type="transmembrane region" description="Helical" evidence="1">
    <location>
        <begin position="32"/>
        <end position="52"/>
    </location>
</feature>
<evidence type="ECO:0000259" key="2">
    <source>
        <dbReference type="Pfam" id="PF26059"/>
    </source>
</evidence>
<organism evidence="3 4">
    <name type="scientific">Nocardia albiluteola</name>
    <dbReference type="NCBI Taxonomy" id="2842303"/>
    <lineage>
        <taxon>Bacteria</taxon>
        <taxon>Bacillati</taxon>
        <taxon>Actinomycetota</taxon>
        <taxon>Actinomycetes</taxon>
        <taxon>Mycobacteriales</taxon>
        <taxon>Nocardiaceae</taxon>
        <taxon>Nocardia</taxon>
    </lineage>
</organism>
<dbReference type="RefSeq" id="WP_215917295.1">
    <property type="nucleotide sequence ID" value="NZ_JAHKNI010000003.1"/>
</dbReference>
<dbReference type="Pfam" id="PF26059">
    <property type="entry name" value="DUF8020"/>
    <property type="match status" value="1"/>
</dbReference>
<reference evidence="3 4" key="1">
    <citation type="submission" date="2021-06" db="EMBL/GenBank/DDBJ databases">
        <title>Actinomycetes sequencing.</title>
        <authorList>
            <person name="Shan Q."/>
        </authorList>
    </citation>
    <scope>NUCLEOTIDE SEQUENCE [LARGE SCALE GENOMIC DNA]</scope>
    <source>
        <strain evidence="3 4">NEAU-G5</strain>
    </source>
</reference>
<comment type="caution">
    <text evidence="3">The sequence shown here is derived from an EMBL/GenBank/DDBJ whole genome shotgun (WGS) entry which is preliminary data.</text>
</comment>
<keyword evidence="1" id="KW-0812">Transmembrane</keyword>
<accession>A0ABS6AWL3</accession>
<feature type="transmembrane region" description="Helical" evidence="1">
    <location>
        <begin position="166"/>
        <end position="187"/>
    </location>
</feature>
<feature type="transmembrane region" description="Helical" evidence="1">
    <location>
        <begin position="194"/>
        <end position="215"/>
    </location>
</feature>
<protein>
    <recommendedName>
        <fullName evidence="2">DUF8020 domain-containing protein</fullName>
    </recommendedName>
</protein>
<dbReference type="Proteomes" id="UP000733379">
    <property type="component" value="Unassembled WGS sequence"/>
</dbReference>